<comment type="caution">
    <text evidence="7">The sequence shown here is derived from an EMBL/GenBank/DDBJ whole genome shotgun (WGS) entry which is preliminary data.</text>
</comment>
<feature type="transmembrane region" description="Helical" evidence="6">
    <location>
        <begin position="147"/>
        <end position="168"/>
    </location>
</feature>
<evidence type="ECO:0000256" key="3">
    <source>
        <dbReference type="ARBA" id="ARBA00022692"/>
    </source>
</evidence>
<dbReference type="Pfam" id="PF07947">
    <property type="entry name" value="YhhN"/>
    <property type="match status" value="1"/>
</dbReference>
<gene>
    <name evidence="7" type="ORF">IO99_09265</name>
</gene>
<evidence type="ECO:0008006" key="9">
    <source>
        <dbReference type="Google" id="ProtNLM"/>
    </source>
</evidence>
<dbReference type="AlphaFoldDB" id="A0A084JC66"/>
<feature type="transmembrane region" description="Helical" evidence="6">
    <location>
        <begin position="6"/>
        <end position="22"/>
    </location>
</feature>
<keyword evidence="3 6" id="KW-0812">Transmembrane</keyword>
<dbReference type="Proteomes" id="UP000028542">
    <property type="component" value="Unassembled WGS sequence"/>
</dbReference>
<feature type="transmembrane region" description="Helical" evidence="6">
    <location>
        <begin position="34"/>
        <end position="51"/>
    </location>
</feature>
<evidence type="ECO:0000256" key="6">
    <source>
        <dbReference type="SAM" id="Phobius"/>
    </source>
</evidence>
<sequence length="226" mass="25660">MLSLVFFIFMLISLGFLIYFNYHPQGYKMPIVKTITSLLFISVCICGYKTFDSNPQYFIFVLLALIMSLIGDIFLAFNNTKLNEVSKMFVYGLISFSIAHIFFSLAFATLTPVLIWHVLLFILISIISILFLNLIKGFDFKGAYKLVVTYSIIISFMVTRALSLTPLIHENFLSTVLVIIGACLFFLSDLILCFIYFHKKSPSYMTALNLLCYYVGQGLIALSLAL</sequence>
<protein>
    <recommendedName>
        <fullName evidence="9">YhhN-like protein</fullName>
    </recommendedName>
</protein>
<dbReference type="GO" id="GO:0016787">
    <property type="term" value="F:hydrolase activity"/>
    <property type="evidence" value="ECO:0007669"/>
    <property type="project" value="TreeGrafter"/>
</dbReference>
<organism evidence="7 8">
    <name type="scientific">Clostridium sulfidigenes</name>
    <dbReference type="NCBI Taxonomy" id="318464"/>
    <lineage>
        <taxon>Bacteria</taxon>
        <taxon>Bacillati</taxon>
        <taxon>Bacillota</taxon>
        <taxon>Clostridia</taxon>
        <taxon>Eubacteriales</taxon>
        <taxon>Clostridiaceae</taxon>
        <taxon>Clostridium</taxon>
    </lineage>
</organism>
<evidence type="ECO:0000256" key="2">
    <source>
        <dbReference type="ARBA" id="ARBA00007375"/>
    </source>
</evidence>
<dbReference type="RefSeq" id="WP_035132541.1">
    <property type="nucleotide sequence ID" value="NZ_JPMD01000021.1"/>
</dbReference>
<reference evidence="7 8" key="1">
    <citation type="submission" date="2014-07" db="EMBL/GenBank/DDBJ databases">
        <title>Draft genome of Clostridium sulfidigenes 113A isolated from sediments associated with methane hydrate from Krishna Godavari basin.</title>
        <authorList>
            <person name="Honkalas V.S."/>
            <person name="Dabir A.P."/>
            <person name="Arora P."/>
            <person name="Dhakephalkar P.K."/>
        </authorList>
    </citation>
    <scope>NUCLEOTIDE SEQUENCE [LARGE SCALE GENOMIC DNA]</scope>
    <source>
        <strain evidence="7 8">113A</strain>
    </source>
</reference>
<dbReference type="PANTHER" id="PTHR31885:SF6">
    <property type="entry name" value="GH04784P"/>
    <property type="match status" value="1"/>
</dbReference>
<proteinExistence type="inferred from homology"/>
<keyword evidence="5 6" id="KW-0472">Membrane</keyword>
<keyword evidence="8" id="KW-1185">Reference proteome</keyword>
<comment type="similarity">
    <text evidence="2">Belongs to the TMEM86 family.</text>
</comment>
<evidence type="ECO:0000313" key="7">
    <source>
        <dbReference type="EMBL" id="KEZ86550.1"/>
    </source>
</evidence>
<feature type="transmembrane region" description="Helical" evidence="6">
    <location>
        <begin position="204"/>
        <end position="225"/>
    </location>
</feature>
<evidence type="ECO:0000313" key="8">
    <source>
        <dbReference type="Proteomes" id="UP000028542"/>
    </source>
</evidence>
<dbReference type="PANTHER" id="PTHR31885">
    <property type="entry name" value="GH04784P"/>
    <property type="match status" value="1"/>
</dbReference>
<dbReference type="eggNOG" id="COG3714">
    <property type="taxonomic scope" value="Bacteria"/>
</dbReference>
<evidence type="ECO:0000256" key="5">
    <source>
        <dbReference type="ARBA" id="ARBA00023136"/>
    </source>
</evidence>
<evidence type="ECO:0000256" key="4">
    <source>
        <dbReference type="ARBA" id="ARBA00022989"/>
    </source>
</evidence>
<feature type="transmembrane region" description="Helical" evidence="6">
    <location>
        <begin position="89"/>
        <end position="108"/>
    </location>
</feature>
<comment type="subcellular location">
    <subcellularLocation>
        <location evidence="1">Membrane</location>
        <topology evidence="1">Multi-pass membrane protein</topology>
    </subcellularLocation>
</comment>
<keyword evidence="4 6" id="KW-1133">Transmembrane helix</keyword>
<dbReference type="GO" id="GO:0016020">
    <property type="term" value="C:membrane"/>
    <property type="evidence" value="ECO:0007669"/>
    <property type="project" value="UniProtKB-SubCell"/>
</dbReference>
<name>A0A084JC66_9CLOT</name>
<dbReference type="EMBL" id="JPMD01000021">
    <property type="protein sequence ID" value="KEZ86550.1"/>
    <property type="molecule type" value="Genomic_DNA"/>
</dbReference>
<feature type="transmembrane region" description="Helical" evidence="6">
    <location>
        <begin position="114"/>
        <end position="135"/>
    </location>
</feature>
<dbReference type="STRING" id="318464.IO99_09265"/>
<feature type="transmembrane region" description="Helical" evidence="6">
    <location>
        <begin position="57"/>
        <end position="77"/>
    </location>
</feature>
<accession>A0A084JC66</accession>
<evidence type="ECO:0000256" key="1">
    <source>
        <dbReference type="ARBA" id="ARBA00004141"/>
    </source>
</evidence>
<dbReference type="InterPro" id="IPR012506">
    <property type="entry name" value="TMEM86B-like"/>
</dbReference>
<feature type="transmembrane region" description="Helical" evidence="6">
    <location>
        <begin position="174"/>
        <end position="197"/>
    </location>
</feature>